<feature type="compositionally biased region" description="Polar residues" evidence="7">
    <location>
        <begin position="7890"/>
        <end position="7911"/>
    </location>
</feature>
<dbReference type="Gene3D" id="3.80.10.10">
    <property type="entry name" value="Ribonuclease Inhibitor"/>
    <property type="match status" value="38"/>
</dbReference>
<reference evidence="9" key="1">
    <citation type="journal article" date="2016" name="Nat. Commun.">
        <title>The channel catfish genome sequence provides insights into the evolution of scale formation in teleosts.</title>
        <authorList>
            <person name="Liu Z."/>
            <person name="Liu S."/>
            <person name="Yao J."/>
            <person name="Bao L."/>
            <person name="Zhang J."/>
            <person name="Li Y."/>
            <person name="Jiang C."/>
            <person name="Sun L."/>
            <person name="Wang R."/>
            <person name="Zhang Y."/>
            <person name="Zhou T."/>
            <person name="Zeng Q."/>
            <person name="Fu Q."/>
            <person name="Gao S."/>
            <person name="Li N."/>
            <person name="Koren S."/>
            <person name="Jiang Y."/>
            <person name="Zimin A."/>
            <person name="Xu P."/>
            <person name="Phillippy A.M."/>
            <person name="Geng X."/>
            <person name="Song L."/>
            <person name="Sun F."/>
            <person name="Li C."/>
            <person name="Wang X."/>
            <person name="Chen A."/>
            <person name="Jin Y."/>
            <person name="Yuan Z."/>
            <person name="Yang Y."/>
            <person name="Tan S."/>
            <person name="Peatman E."/>
            <person name="Lu J."/>
            <person name="Qin Z."/>
            <person name="Dunham R."/>
            <person name="Li Z."/>
            <person name="Sonstegard T."/>
            <person name="Feng J."/>
            <person name="Danzmann R.G."/>
            <person name="Schroeder S."/>
            <person name="Scheffler B."/>
            <person name="Duke M.V."/>
            <person name="Ballard L."/>
            <person name="Kucuktas H."/>
            <person name="Kaltenboeck L."/>
            <person name="Liu H."/>
            <person name="Armbruster J."/>
            <person name="Xie Y."/>
            <person name="Kirby M.L."/>
            <person name="Tian Y."/>
            <person name="Flanagan M.E."/>
            <person name="Mu W."/>
            <person name="Waldbieser G.C."/>
        </authorList>
    </citation>
    <scope>NUCLEOTIDE SEQUENCE [LARGE SCALE GENOMIC DNA]</scope>
    <source>
        <strain evidence="9">SDA103</strain>
    </source>
</reference>
<dbReference type="InterPro" id="IPR027417">
    <property type="entry name" value="P-loop_NTPase"/>
</dbReference>
<keyword evidence="4" id="KW-0677">Repeat</keyword>
<dbReference type="FunFam" id="3.40.50.300:FF:000210">
    <property type="entry name" value="Si:dkey-16p6.1"/>
    <property type="match status" value="1"/>
</dbReference>
<dbReference type="SMART" id="SM01288">
    <property type="entry name" value="FISNA"/>
    <property type="match status" value="1"/>
</dbReference>
<feature type="region of interest" description="Disordered" evidence="7">
    <location>
        <begin position="7859"/>
        <end position="7918"/>
    </location>
</feature>
<evidence type="ECO:0000256" key="3">
    <source>
        <dbReference type="ARBA" id="ARBA00022614"/>
    </source>
</evidence>
<keyword evidence="5" id="KW-0547">Nucleotide-binding</keyword>
<feature type="compositionally biased region" description="Polar residues" evidence="7">
    <location>
        <begin position="167"/>
        <end position="190"/>
    </location>
</feature>
<feature type="compositionally biased region" description="Basic and acidic residues" evidence="7">
    <location>
        <begin position="124"/>
        <end position="143"/>
    </location>
</feature>
<dbReference type="SMART" id="SM00248">
    <property type="entry name" value="ANK"/>
    <property type="match status" value="11"/>
</dbReference>
<feature type="region of interest" description="Disordered" evidence="7">
    <location>
        <begin position="1"/>
        <end position="151"/>
    </location>
</feature>
<feature type="compositionally biased region" description="Basic and acidic residues" evidence="7">
    <location>
        <begin position="1"/>
        <end position="10"/>
    </location>
</feature>
<dbReference type="InterPro" id="IPR002110">
    <property type="entry name" value="Ankyrin_rpt"/>
</dbReference>
<dbReference type="Pfam" id="PF13516">
    <property type="entry name" value="LRR_6"/>
    <property type="match status" value="54"/>
</dbReference>
<evidence type="ECO:0000256" key="1">
    <source>
        <dbReference type="ARBA" id="ARBA00004496"/>
    </source>
</evidence>
<dbReference type="PROSITE" id="PS51450">
    <property type="entry name" value="LRR"/>
    <property type="match status" value="4"/>
</dbReference>
<dbReference type="InterPro" id="IPR007111">
    <property type="entry name" value="NACHT_NTPase"/>
</dbReference>
<dbReference type="Pfam" id="PF05729">
    <property type="entry name" value="NACHT"/>
    <property type="match status" value="1"/>
</dbReference>
<evidence type="ECO:0000256" key="7">
    <source>
        <dbReference type="SAM" id="MobiDB-lite"/>
    </source>
</evidence>
<feature type="compositionally biased region" description="Basic and acidic residues" evidence="7">
    <location>
        <begin position="87"/>
        <end position="106"/>
    </location>
</feature>
<comment type="subcellular location">
    <subcellularLocation>
        <location evidence="1">Cytoplasm</location>
    </subcellularLocation>
</comment>
<dbReference type="InterPro" id="IPR006553">
    <property type="entry name" value="Leu-rich_rpt_Cys-con_subtyp"/>
</dbReference>
<proteinExistence type="predicted"/>
<feature type="compositionally biased region" description="Polar residues" evidence="7">
    <location>
        <begin position="7864"/>
        <end position="7875"/>
    </location>
</feature>
<dbReference type="InterPro" id="IPR032675">
    <property type="entry name" value="LRR_dom_sf"/>
</dbReference>
<dbReference type="Gene3D" id="3.40.50.300">
    <property type="entry name" value="P-loop containing nucleotide triphosphate hydrolases"/>
    <property type="match status" value="1"/>
</dbReference>
<name>A0A9F7R1H8_ICTPU</name>
<dbReference type="InterPro" id="IPR001611">
    <property type="entry name" value="Leu-rich_rpt"/>
</dbReference>
<dbReference type="SMART" id="SM00364">
    <property type="entry name" value="LRR_BAC"/>
    <property type="match status" value="19"/>
</dbReference>
<keyword evidence="3" id="KW-0433">Leucine-rich repeat</keyword>
<dbReference type="Pfam" id="PF14484">
    <property type="entry name" value="FISNA"/>
    <property type="match status" value="1"/>
</dbReference>
<dbReference type="Proteomes" id="UP000221080">
    <property type="component" value="Chromosome 4"/>
</dbReference>
<organism evidence="9 10">
    <name type="scientific">Ictalurus punctatus</name>
    <name type="common">Channel catfish</name>
    <name type="synonym">Silurus punctatus</name>
    <dbReference type="NCBI Taxonomy" id="7998"/>
    <lineage>
        <taxon>Eukaryota</taxon>
        <taxon>Metazoa</taxon>
        <taxon>Chordata</taxon>
        <taxon>Craniata</taxon>
        <taxon>Vertebrata</taxon>
        <taxon>Euteleostomi</taxon>
        <taxon>Actinopterygii</taxon>
        <taxon>Neopterygii</taxon>
        <taxon>Teleostei</taxon>
        <taxon>Ostariophysi</taxon>
        <taxon>Siluriformes</taxon>
        <taxon>Ictaluridae</taxon>
        <taxon>Ictalurus</taxon>
    </lineage>
</organism>
<dbReference type="InterPro" id="IPR041267">
    <property type="entry name" value="NLRP_HD2"/>
</dbReference>
<feature type="domain" description="NACHT" evidence="8">
    <location>
        <begin position="387"/>
        <end position="519"/>
    </location>
</feature>
<dbReference type="FunFam" id="3.80.10.10:FF:000782">
    <property type="entry name" value="Si:ch211-196h16.4"/>
    <property type="match status" value="7"/>
</dbReference>
<dbReference type="FunFam" id="3.80.10.10:FF:000100">
    <property type="entry name" value="Si:dkey-11n14.1"/>
    <property type="match status" value="1"/>
</dbReference>
<dbReference type="InterPro" id="IPR041075">
    <property type="entry name" value="NOD1/2_WH"/>
</dbReference>
<dbReference type="InterPro" id="IPR029495">
    <property type="entry name" value="NACHT-assoc"/>
</dbReference>
<dbReference type="GO" id="GO:0005524">
    <property type="term" value="F:ATP binding"/>
    <property type="evidence" value="ECO:0007669"/>
    <property type="project" value="UniProtKB-KW"/>
</dbReference>
<dbReference type="GO" id="GO:0005737">
    <property type="term" value="C:cytoplasm"/>
    <property type="evidence" value="ECO:0007669"/>
    <property type="project" value="UniProtKB-SubCell"/>
</dbReference>
<reference evidence="10" key="2">
    <citation type="submission" date="2025-08" db="UniProtKB">
        <authorList>
            <consortium name="RefSeq"/>
        </authorList>
    </citation>
    <scope>IDENTIFICATION</scope>
    <source>
        <tissue evidence="10">Blood</tissue>
    </source>
</reference>
<feature type="compositionally biased region" description="Basic and acidic residues" evidence="7">
    <location>
        <begin position="50"/>
        <end position="69"/>
    </location>
</feature>
<accession>A0A9F7R1H8</accession>
<protein>
    <submittedName>
        <fullName evidence="10">Uncharacterized protein LOC124627784 isoform X5</fullName>
    </submittedName>
</protein>
<evidence type="ECO:0000313" key="9">
    <source>
        <dbReference type="Proteomes" id="UP000221080"/>
    </source>
</evidence>
<feature type="compositionally biased region" description="Polar residues" evidence="7">
    <location>
        <begin position="33"/>
        <end position="45"/>
    </location>
</feature>
<dbReference type="PANTHER" id="PTHR24106">
    <property type="entry name" value="NACHT, LRR AND CARD DOMAINS-CONTAINING"/>
    <property type="match status" value="1"/>
</dbReference>
<evidence type="ECO:0000259" key="8">
    <source>
        <dbReference type="PROSITE" id="PS50837"/>
    </source>
</evidence>
<keyword evidence="2" id="KW-0963">Cytoplasm</keyword>
<dbReference type="PROSITE" id="PS50837">
    <property type="entry name" value="NACHT"/>
    <property type="match status" value="1"/>
</dbReference>
<dbReference type="SMART" id="SM00368">
    <property type="entry name" value="LRR_RI"/>
    <property type="match status" value="173"/>
</dbReference>
<sequence>MSGECEEIRTTETSLSEGQCKQQRDNEERPKSPETSCVSFKSDQSIPRFIDFKEGTASQERDNEERPESPETSCVSFKSDQSIPRFIDFKEGTASQDRDNEERPESPETSCVSFKSDQSIPRFIDFKEGTASQERDNEERPESPETSCVSFKSDQSIPRFIDFKEGTASQDRQNSPPDRQLTNTPSTDKTTGIHAKERNHCESEATVKTAKLKKKITDFLYTIFNDLENKMTVFIKHELEMFKKFLRKENTKYYGDVRDDLWSIKEATLDMALYFLKMMDHSDLADALQDALIGIQQRALKSNLCKKYNRVCEGIAKQGESNNLNKIYTDLYITAGGSGQIKEEHEVRQIEKQKTSVKNEESQMDQEEQIECKNIFEPLSEEDKPIRTVVTQGVAGIGKSICVQKFVLDWAEGKEYQDIKFIFPLPFRELNLKEKEERSLREIIYHFFPEAKGLRFTDRYKVMFIFDGLDECRLPLTFHENEKWTDASMPASLDTIVTNLIEGNLLPSALIWITTRPAAAAKIPAEHVDRITEVRGFNDVQKVEYFRKKISDESLANRIIDHIKGSRSLFILCHIPVFCWISATVLEGILEGTDSEDIPQTLTEMYTCFLIFQTVQGDKKYNRKCVSDIPWDKEGILSLGKLAFSHLEKNNLIFYAQDLDDCGIDPKNITVYSGVCTQETGRFLGTVFSFVHLSIQEFIAALFTYVSHRNENKNVFEQPEESKETKEIDLLKITVDKALESENGHLDLFLRFLLGLSLESNQKLIRGLLTHKGNSSDCQKDIVEYIKFKFEHNPSPERSINLFYCLNELHDDSLVKEIQSYMSSGRLSEAELSPAQWSALVFVLLTSEEDLEVFELQKFIKSDECFKRLLPVVREATTALLSECNLTERSCSALHTVLSSESSKLTEVDLSSNPLEDSGVKLLCAGLKSPNCNLQKLRLPDCNITGEGYAALAEALKSSHLIELDLRGNDPGASGVKLLTDVLQDPHCTLETLRLLKSADVEKACDFLNEVLGKNPLLQRELDLSGKIKGDSGVKQLSVLLEDSHCIPEKLMLKNCGITEKGCSSLTSSFQLNPVHIKELDLSENKLRNSGVQKLCALLKHQPCNLQILRLSDCSIKEEGYAALAEALKSSHLIELDLRGNDPGASGVKLLTDVLQDPHCTLETLRLLKSADAEKACDFLTEVLGTTPLLQRELDLSGKISGDSRVKQLSALLKDPHCRPEKLTLTECGLMMESCQSLAEVLSSPPCFLTELDLSNNNLQNSGVQQLSEGLKNQSCVLKILRLSDCSITEEGYAALAEALKSSHLIELDLRGNDPGASGVKLLTDVLQDPHCTLETLSLLKSPAAQEACTWLDSVLGKNCLLQKELDLSMKETGDSGVEKLSALLEDSHCKFQKIRLNKCNLTEESCSALASVLNLKSCSVRELDLSNNSLQDSGVTRLSAGLKSPQCKLEILRLKTCLITAGSCSALAEVLNSEYSQLRELDLSNNSLQDSGVTQLSAGLKTPQSRLTIIRLCNCSVEAEGCAALATALEENPSHLLELDLSENKAGDSGMKQISNLLQNSLCVLQKLNVTDNNITEEGYAALAEALKSSHLIELDLRGNDPGASGVKLLTDVLQDPHCTLETLRLLKSPAAQEGYELLYRVLNKNPLLQRELDVSEKINGDSEVKQLSALLQDSHCRPEILKVNNVRMRNEGCAALASALSLNPSHLRQLELSGNTLRGSGMKELCGVLKNQQFKLLKLGLCKCSLTEEDCAAVVSALRTNPSLLKELDLSENTIGNTGVKELSDLLQNPNCTLEKLKLSKCSLTQTQCGDLAKALECNSSSHLKELDLRGNYSVSRWNIFSYVLGNSNSKLIVRILSPEAEKACDFLTEVLGTNPLLQRELDLSGKISGDSEVKQLSVLLKDRQCRTEKLRLSKSGITERGCTDLISALTANPSHLTELDLSENTLGNPGVEKISTLLKSSSCKLQKLVLSECNLTEKGCSALLTALRSESSTLRELNLSKNRIQDSGVKLLSAELKNKDCKLETVRLSDCNITEKGYTALTKALKSNRSSHLMNLDLRGNDPGDSGMTEIRSLMNDTECKLTLRLLKSPDAQKACDHLSEVLGLNPILQTDLDLSGKIEGDSGVEQLSALLKDPHCRPEKLQLSECNLTEKGCSALLTALRSESSTLRELNLSKNRIQDSGVKLLSAVLKNKDCKLETVRLSDCSITQEGYAALAEALKSSHLIELDLRGNDPGASGVKLLTDVLQDPHCTLETLRLLKSPAAQEGYELLYRVLNKNPLLQRELDVSEKINGDSEVKQLSALLQDSHCRPEILKVNNVRMRNEGCAALASALSLNPSHLRQLELSGNTLRGSGMKELCGVLKNQQFKLLKLGLCKCSLTEEDCAAVVSALRANPSLLKELDLSENTIGNTGVKELSDLLQNPNCTLEILKLSKCSLTQTQCGDLAKALECNSSSHLKELDLRGNYSVSRWNIFSYVLGNSNSKLIVRILGPEAEKACDFLTEVLGTNPLLQRELDLSGKISGDSEVKQLSVLLKDRQCRTEKLRLSKSGITERGCTDLISALTANPSHLTELDLSENTLGNPGVEKISTLLKSSSCKLQKLVLSDCNITEKGYTALTKALKSNRSSHLMNLDLRGNDPGDSGMTEIRSLMNDTECKLTLRLLKSPDAQKAYDHLSEVLGINPILQTDLDLSGKIEGDSGVEQLSALLKDPHCRPEKLQLSECNLTEKGCSALLTALRSESSTLRELNLSKNRIQDSGVKLLSAELKNKDCKLETVRLSDCSITEEGYAALAEALKSSHLIELDLRGNDPGASGVKLLTDVLQDPHCTLETLSLLKSPAAQEACTWLDLVLGKNCLLQKELDLSMKETGDSGVEKLSALLEDSHCKFQKIRLNKCNLTEESCSALASVLNLKSCSVRELDLSNNSLQDSGVTRLSAGLNSPQCKLEILRLKTCLITAGSCSALAEVLNSEYSQLRELDLSNNSLQDSGVTQLSAGLKTPQSRLTIIRLCNCSVEAEGCAALATALEENPSHLLELDLSENKAGDSGMKQISNLLQNSLCVLQKLNVTDNNITEEGYAALAEALKSSHLIELDLRGNDPGASGVKLLTDVLQDPHCTLETLRLLKSPAAQEGYALLYRVLNKNPLLQRELDVSEKINGDSRVKQLSALLQDSHCRPEILKVNNVRMRNEGCAALASALSLNPSHLRQLELSGNTLRGSGMKELCGVLKNQQFKLLKLGLCKCSLTEEDCAAVVSALRTNPSLLKELDLSENTIGNTGVKELSDLLQNPNCTLEKLKLSKCSLTQTQCGDLAKALECNSSSHLKELDLRGNYSVSRWNIFSYVLGNSNSKLIVRILGPEAEKACDFLTEVLGTNPLLQRELDLSGKISGDSEVQQLSVLLKDRQCRTEKLRLSKSGITERGCTDLISALTANPSHLTELDLSENTLGNPGVEKISTLLKSSSCKLQKLVLSECNLTEKGCSALLTALRSESSTLRELNLSKNRIQDSGVKLLSAELKNKDCKLETVRLSDCNITEKGYTALTKALKSNRSSHLMNLDLRGNDPGDSGMKEIRSLMNDTECKLTLRLLKSPDAQKACDHLSEVLGLNPILQTDLDLSGKIEGDSGVEQLSALLKDPHCRPEKLQLSECNLTEKGCSALLTALRSESSTLRELNLSKNRIQDSGVKLLSAVLKNKDCKLETVRLSDCSITQEGYAALAEALKSSHLIELDLRGNDPGASGVKLLTDVLQDPHCTLETLRLLKSPAAQEGYELLYRVLNKNPLLQRELDVSEKINGDSRVKQLSALLQDSHCRPEILKVNNVRMRNEGCAALASALSLNPSHLRQLELSGNTLRGSGMKELCGVLKNQQFKLLKLGLCKCSLTEEDCAAVVSALRTNPSLLKELDLSENTIGNTGVKELSDLLQNPNCTLEKLKLSKCSLTQTQCGDLAKALECNSSSHLKELDLRGNYSVSRWNIFSYVLGNSNSKLIVRILGPEAEKACDFLTEVLGTNPLLQRELDLSGKISGDSEVKQLSVLLKDRQCRTEKLRLSKSGITERGCTDLISALTANPSHLTELDLSENTLGNPGVEKISTLLKSSSCKLQKLVLSDCNITEKGYTALTKALKSNRSSHLMNLDLRGNDPGDSGMTEIRSLMNDTECKLTLRLLKSPDAQKACDHLSEVLGINLILQTDLDLSGKIEGDSGVEQLSALLKDPHCRPEKLQLSECNLTEKGCSALLTALRSESSTLRELNLSKNRIQDSGVKLLSAVLKNKDCKLETVRLSDCSITEEGYAALAEALKSSHLIELDLRGNDPGASGVKLLTDVLQDPHCTLETLSLLKSPAAQEACTWLDLVLGKNCLLQKELDLSMKETGDSGVEKLSALLEDSHCKFQKIRLNKCNLTEESCSALASVLNLKSCSVRELDLSNNSLQDSGVTRLSAGLKSPQCKLEILTLSMCGLLEESCSALAEVLKYSQLRELDLSNNSLQDSGVTRLSAGLKSPQCKLEILRLKTCLITAGSCSALAEVLNSEYSQLRELDLSNNSLQDSGVTRLSAGLKTPQSRLTIIRLCNCSVEAEGCAALATALEENPSHLLELDLSENKAGDSGMKQISNLLQNSLCVLQKLNVTDNNITEEGYAALAEALKSSHLIELDLRGNDPGASGVKLLTDVLQDPHCTLETLRLLKSPAAQEGYALLYRVLNKNPLLQRELDVSEKINGDSEVKQLSALLQDSHCRPEILKLCKCSLTEEDCAAVVSALRTNPSLLKELDLSENTIGNTGVKELSDLLQNPNCTLEKLKLSKCSLTQTQCGDLAKALECNSSSHLKELDLRGNYSVSRWNIFSYVLGNSNSKLIVRILSPEAEKACDFLTEVLGTNPLLQRELDLSGKISGDSEVKQLSVLLKDRQCRTEKLRLSKSGITERGCTDLISALTANPSHLTELDLSENTLGNPGVEKISTLLKSSSCKLQKLVLSECNLTEKGCSALLTALRSESSTLRELNLSKNRIQDSGVKLLSAELKNKDCKLETVRLSDCNITEKGYTALTKALKSNRSSHLMNLDLRGNDPGASGMKEIRSLMNDTECKLTLRLLKSPDAQKAYDHLSEVLGINPILQTDLDLSGKIEGDSGVEQLSALLKDPHCRPEKLQLSECNLTEKGCSALLTALRSESSTLRELNLSKNRIQDSGVKLLSAVLKNKDCKLETVRLSDCSITEEGYSALAEALRLNSSSCLKELDLRGNDPGASGVKLLTDYKANKLTLRLLKSADAEEAYTCLNKIVGKNPLLHTELDLSNKKPKDVKVKHLSALLQDPHYRLQKLTLYKEGSITEDDWSHLTSALVLNPSHLRELDLNRNKAGESGVRNLCDFLKNPKCNLQKLKLWRSVNEKSCTDLASALCTNPSHIRELNLSGSELGDSGVEKLCDLLKKHECKLETLILWNSVNEKSCTDLVSALCTNPSHIRELDLSWCKLGDSGVEKLCDLLKKHECKLETLRLSDCSITEEGYAALAEALKSSHLIELDLRGNDPGASGVKLLTDVLQDPHCTLGTLRLLKSPEAEEACKYLTEVLGTTPLLQKELDLSGKISGDSRVKQLSVLLKDPHCRPEKLTLSDCSITEEGYAALAEALKSSHLIELDLRGNDPGASGVKLLTDVLQDPHCTLETLRLLKSRAAQEGYELLYRVLNKNPLLQRELDVSEKINGDSEVKQLSALLQDSHCRPEILKLCKCSLTEEDCAAVVSALRTNPSLLKELDLSENTIGNTGVKELSDLLQNPNCTLEILKLSKCSLTQTQCGDLAKALECNSSSHLKELDLRGNYSVSRWNIFSYFLGNSNSKLIVRILGPEAEKACDFLTKVLGTNPLLQRELDLSGKISGDSEVQQLSVLLKDRQCRTEKLRLSKSGITERGCTDLISALTANPSHLTELDLSENTLGNPGVEKISTLLKSSSCKLQKLVLSECNLTEKGCSALLTALRSESSTLRELNLSKNRIQDSGVKLLSAVLKNKDCKLETVRLSDCNITEKGYTALAKALKSNRSSHLMNLDLRGNDPGASGMKEIRSLMNDTECKLALRLLKSPDAQKAYDHLREVLGINPILQTDLDLSGKIEGDSGVEQLSALLKDPHCRPEKLQLSECNLTEKGCSALLTALRSESSTLRELNLSKNRIQDSGVKLLSAVLKNKDCKLETVRLSDCSITEEGYAALAEALKSSHLIELDLRGNDPGASGVKLLTDVLQDPHCTLKTLRLLKSRAAQEGYELLYRVLNKNPLLQRELDVSEKINGDSEVKQLSALLQDSHCRPEILKVNNVRMRNEGCAALASALSLNPSHLRQLELSGNTLGGSGMKELCGVLKNQQFKLLKLGLCKCSLTEEDCAAVVSALRTNPSLLKELDLSENTIGNTGVKEFSDLLQNPNCTLEILKLSKCSLTQTQCGDLAKALECNSSSHLKELDLRGNYSVSRWNIFSYFLGNSNSKLIVRILGPEAEKACDFLTEVLGTNPLLQRELDLSGKISGDSEVQQLSVLLKDRQCRTEKLRLSKSGITERGCTDLISALTANPSHLTELDLSENTLGNPGVEKISTLLKSSSCKLQKLVLSDCNITEKGYTALAKALKSNRSSHLINLDLRGNDPGDSGMKEIRSLMNDTECKLTLRLLKSPDAQKAYDHLSEVLGLNPILQTDLDLSGKIEGDSGVEQLSALLKDPHCRPEKLQLSECNLTEKGCSALLTALRSESSTLRELNLSKNRIQDSGVKLLSAELKNKDCKLETVRLSDCRITEEGYAALAEALKSSHLIELDLRGNDPGASGVKLLTDVLQDPHCTLKTLRLSDCNITEKGYTALTKALKSNRSSHLMNLDLRGNDPGDSGMKEIRSLMNDTECKLTLRLLKSPDAQKAYDHLSEVLGINPILQTDLDLSGKIEGDSGVEQLSALLKDPHCRPEKLQLSECNLTEKGCSALLTALRSESSTLRELNLSKNRIQDSGVKLLSAELKNKDCKLKTVRLSDCRITEEGYAALAEALKSSHLIELDLRGNDPGASGVKLLTDVLQDPHCTLKTLRLLKSRAAQEGYELLYRVLNMNPLLQRELDVSEKINGDSEVKQLSALLQDSHCRPEILKVNNVRMRNEGCAALASALSLNPSHLRQLELSGNTLRGSGMKELCGVLKNQQFKLLKLGLCKCSLTEEDCAAVVSALRTNPSLLKELDLSENTIGNTGVKEFSDLLQNPNCTLEKLKLSKCSLTQTQCGDLAKALECNSSSHLKELDLRGNYSVSRWNIFSYFLGNSNSKLIVRILGPEAEKACDFLTEVLGTNPLLQRELDLSGKISGDSEVQQLSVLLKDLQCRTEKLRLSKSGITERGCTDLISALTANPSHLTELDLSENTLGNPGVEKISTLLKSSSCKLQKLVLSDCNITEKGYTALTKALKSNRSSHLINLDLRGNDPGDSGMTEIRSLMNDTECKLTLRLLKSPDAQKAYDHLSEVLGINPILQTDLDLSGKIEGDSGVEQLSALLKDPHCRPEKLQLSECNLTEKGCSALLTALRSESSTLRELNLSKNRIQDSGVKLLSAVLKNKDCKLETVRLSDCRITEEGYSALAEALKLNSSSCLKELDLRGNDPGASGVKLLTDYKANKRTLRLWKSADAEEAYTCLTDIFRRNPLLHTELDLRYKTPKHVKVKHLSALLQDPHYRLQKLTLYKEGSITEDDCSHLTSALVLNPSHLRELDLNRNKAGESGVRNLCDFLKNPKCNLQKLKLCNSVNGKSCTDLASALCTNPSHIRELDLSESELGDSGVEKLCDLLKKHECKLETLMLKKCSITDRGCASLTAALRSNSSHLKELDLRENQLKDSDTKQLSEILKSSGGKLIYDQSTWRIVKGLGSAVTSLLPGRSGQQSSLEPSSTRQHDQTEGNMEHTEQGGSSVDSVYSQPNQGRSGKQNKSIHRGK</sequence>
<dbReference type="CDD" id="cd00116">
    <property type="entry name" value="LRR_RI"/>
    <property type="match status" value="1"/>
</dbReference>
<dbReference type="SMART" id="SM00367">
    <property type="entry name" value="LRR_CC"/>
    <property type="match status" value="34"/>
</dbReference>
<evidence type="ECO:0000256" key="2">
    <source>
        <dbReference type="ARBA" id="ARBA00022490"/>
    </source>
</evidence>
<dbReference type="SUPFAM" id="SSF52047">
    <property type="entry name" value="RNI-like"/>
    <property type="match status" value="24"/>
</dbReference>
<dbReference type="Pfam" id="PF17779">
    <property type="entry name" value="WHD_NOD2"/>
    <property type="match status" value="1"/>
</dbReference>
<evidence type="ECO:0000256" key="4">
    <source>
        <dbReference type="ARBA" id="ARBA00022737"/>
    </source>
</evidence>
<evidence type="ECO:0000256" key="6">
    <source>
        <dbReference type="ARBA" id="ARBA00022840"/>
    </source>
</evidence>
<feature type="region of interest" description="Disordered" evidence="7">
    <location>
        <begin position="166"/>
        <end position="197"/>
    </location>
</feature>
<feature type="compositionally biased region" description="Basic and acidic residues" evidence="7">
    <location>
        <begin position="7876"/>
        <end position="7889"/>
    </location>
</feature>
<keyword evidence="6" id="KW-0067">ATP-binding</keyword>
<evidence type="ECO:0000256" key="5">
    <source>
        <dbReference type="ARBA" id="ARBA00022741"/>
    </source>
</evidence>
<gene>
    <name evidence="10" type="primary">LOC124627784</name>
</gene>
<feature type="compositionally biased region" description="Polar residues" evidence="7">
    <location>
        <begin position="11"/>
        <end position="21"/>
    </location>
</feature>
<dbReference type="RefSeq" id="XP_053534220.1">
    <property type="nucleotide sequence ID" value="XM_053678245.1"/>
</dbReference>
<keyword evidence="9" id="KW-1185">Reference proteome</keyword>
<feature type="compositionally biased region" description="Polar residues" evidence="7">
    <location>
        <begin position="70"/>
        <end position="82"/>
    </location>
</feature>
<feature type="compositionally biased region" description="Polar residues" evidence="7">
    <location>
        <begin position="107"/>
        <end position="119"/>
    </location>
</feature>
<dbReference type="InterPro" id="IPR051261">
    <property type="entry name" value="NLR"/>
</dbReference>
<dbReference type="GeneID" id="124627784"/>
<evidence type="ECO:0000313" key="10">
    <source>
        <dbReference type="RefSeq" id="XP_053534220.1"/>
    </source>
</evidence>
<feature type="compositionally biased region" description="Basic and acidic residues" evidence="7">
    <location>
        <begin position="22"/>
        <end position="32"/>
    </location>
</feature>
<dbReference type="Pfam" id="PF17776">
    <property type="entry name" value="NLRC4_HD2"/>
    <property type="match status" value="1"/>
</dbReference>